<dbReference type="RefSeq" id="WP_074538562.1">
    <property type="nucleotide sequence ID" value="NZ_FNBD01000006.1"/>
</dbReference>
<sequence>MIVLKQKADILGTLASSLCLVHCMATPFLFMAQAGSVFCCEDPPAWWKFMDYLFLAISFVAIQWSTKTTTIKWLAPALWLSWLVLAAILLNEKLELIALPEPVVYIPAIALVALHLYNRKHCKCNADKCCVNNG</sequence>
<dbReference type="Proteomes" id="UP000182114">
    <property type="component" value="Unassembled WGS sequence"/>
</dbReference>
<evidence type="ECO:0000256" key="1">
    <source>
        <dbReference type="SAM" id="Phobius"/>
    </source>
</evidence>
<evidence type="ECO:0000313" key="2">
    <source>
        <dbReference type="EMBL" id="SDF03707.1"/>
    </source>
</evidence>
<dbReference type="EMBL" id="FNBD01000006">
    <property type="protein sequence ID" value="SDF03707.1"/>
    <property type="molecule type" value="Genomic_DNA"/>
</dbReference>
<reference evidence="3" key="1">
    <citation type="submission" date="2016-10" db="EMBL/GenBank/DDBJ databases">
        <authorList>
            <person name="Varghese N."/>
            <person name="Submissions S."/>
        </authorList>
    </citation>
    <scope>NUCLEOTIDE SEQUENCE [LARGE SCALE GENOMIC DNA]</scope>
    <source>
        <strain evidence="3">DSM 24729</strain>
    </source>
</reference>
<keyword evidence="1" id="KW-1133">Transmembrane helix</keyword>
<evidence type="ECO:0000313" key="3">
    <source>
        <dbReference type="Proteomes" id="UP000182114"/>
    </source>
</evidence>
<protein>
    <submittedName>
        <fullName evidence="2">MerC mercury resistance protein</fullName>
    </submittedName>
</protein>
<dbReference type="AlphaFoldDB" id="A0A1G7HT97"/>
<feature type="transmembrane region" description="Helical" evidence="1">
    <location>
        <begin position="73"/>
        <end position="90"/>
    </location>
</feature>
<keyword evidence="1" id="KW-0472">Membrane</keyword>
<keyword evidence="3" id="KW-1185">Reference proteome</keyword>
<feature type="transmembrane region" description="Helical" evidence="1">
    <location>
        <begin position="49"/>
        <end position="66"/>
    </location>
</feature>
<keyword evidence="1" id="KW-0812">Transmembrane</keyword>
<dbReference type="InterPro" id="IPR004891">
    <property type="entry name" value="Mercury-R_MerC"/>
</dbReference>
<accession>A0A1G7HT97</accession>
<organism evidence="2 3">
    <name type="scientific">Cellulophaga baltica</name>
    <dbReference type="NCBI Taxonomy" id="76594"/>
    <lineage>
        <taxon>Bacteria</taxon>
        <taxon>Pseudomonadati</taxon>
        <taxon>Bacteroidota</taxon>
        <taxon>Flavobacteriia</taxon>
        <taxon>Flavobacteriales</taxon>
        <taxon>Flavobacteriaceae</taxon>
        <taxon>Cellulophaga</taxon>
    </lineage>
</organism>
<proteinExistence type="predicted"/>
<gene>
    <name evidence="2" type="ORF">SAMN04487992_106262</name>
</gene>
<feature type="transmembrane region" description="Helical" evidence="1">
    <location>
        <begin position="102"/>
        <end position="118"/>
    </location>
</feature>
<dbReference type="GO" id="GO:0015097">
    <property type="term" value="F:mercury ion transmembrane transporter activity"/>
    <property type="evidence" value="ECO:0007669"/>
    <property type="project" value="InterPro"/>
</dbReference>
<dbReference type="Pfam" id="PF03203">
    <property type="entry name" value="MerC"/>
    <property type="match status" value="1"/>
</dbReference>
<dbReference type="GO" id="GO:0016020">
    <property type="term" value="C:membrane"/>
    <property type="evidence" value="ECO:0007669"/>
    <property type="project" value="InterPro"/>
</dbReference>
<name>A0A1G7HT97_9FLAO</name>